<sequence>MSAQITAARTPAETALAETFDAAVSRLPGGADVKKLREAAFSAFYTAGLPHRRIEALALYRSARSDARRFAARGSAERGGDRGLARRIVEICASAASRHR</sequence>
<organism evidence="1 2">
    <name type="scientific">Methylocella tundrae</name>
    <dbReference type="NCBI Taxonomy" id="227605"/>
    <lineage>
        <taxon>Bacteria</taxon>
        <taxon>Pseudomonadati</taxon>
        <taxon>Pseudomonadota</taxon>
        <taxon>Alphaproteobacteria</taxon>
        <taxon>Hyphomicrobiales</taxon>
        <taxon>Beijerinckiaceae</taxon>
        <taxon>Methylocella</taxon>
    </lineage>
</organism>
<name>A0A4U8Z4H9_METTU</name>
<dbReference type="KEGG" id="mtun:MTUNDRAET4_3534"/>
<dbReference type="AlphaFoldDB" id="A0A4U8Z4H9"/>
<reference evidence="1 2" key="1">
    <citation type="submission" date="2019-03" db="EMBL/GenBank/DDBJ databases">
        <authorList>
            <person name="Kox A.R. M."/>
        </authorList>
    </citation>
    <scope>NUCLEOTIDE SEQUENCE [LARGE SCALE GENOMIC DNA]</scope>
    <source>
        <strain evidence="1">MTUNDRAET4 annotated genome</strain>
    </source>
</reference>
<proteinExistence type="predicted"/>
<gene>
    <name evidence="1" type="ORF">MTUNDRAET4_3534</name>
</gene>
<accession>A0A4U8Z4H9</accession>
<protein>
    <submittedName>
        <fullName evidence="1">FeS assembly protein SufD</fullName>
    </submittedName>
</protein>
<dbReference type="EMBL" id="LR536450">
    <property type="protein sequence ID" value="VFU10421.1"/>
    <property type="molecule type" value="Genomic_DNA"/>
</dbReference>
<dbReference type="RefSeq" id="WP_244605861.1">
    <property type="nucleotide sequence ID" value="NZ_LR536450.1"/>
</dbReference>
<evidence type="ECO:0000313" key="1">
    <source>
        <dbReference type="EMBL" id="VFU10421.1"/>
    </source>
</evidence>
<dbReference type="Proteomes" id="UP000294360">
    <property type="component" value="Chromosome"/>
</dbReference>
<evidence type="ECO:0000313" key="2">
    <source>
        <dbReference type="Proteomes" id="UP000294360"/>
    </source>
</evidence>